<protein>
    <submittedName>
        <fullName evidence="3">Uncharacterized protein</fullName>
    </submittedName>
</protein>
<feature type="coiled-coil region" evidence="1">
    <location>
        <begin position="189"/>
        <end position="218"/>
    </location>
</feature>
<sequence>MGHTLVNSLKNSASLACKSLVGGSKRTCTTTAPRQNPQTQLSALAPSSETEYETVYETETAETNENPCSNNKRVPEAVISIQEVPEQLSPTSLLFLGASNEQETNTAELKSVAVSSSNASDHVPGFWSSHVGGWVVAIAFLIAIRFSREQADSERMDVSVLQLKQQESRVQSAELREKRRLFLESERKAKEEEATKKLAQARVQAEEAEKERIAREAAYRAEASKETARLWAQQEAARKAFEEQNSLMGEELERRTALELKLREEAEKKRAEEREKAKVEAAERSRLAAERAKALMEEERLQKEKEAAARSLQMEELRKIQTAFNLKLKGTVAVQAAPYNTLTTYNRVKQLARIQLDLKLTLDASSPLIESQSSDKYESIQSAVDDCEHLSAKVVAPIIAKVVLAMKSGTQISDPADVPPSDLMDLHEINYWSRISLAFCQSRCQLIICQVAPLAGSSRLEENFKVECQRCVLPLGHPMRMDSRLITATGFIASMQLQEAVAIIDRVIEDEEDSLGISHPSLNRARNKSQAGSTDPFGFEPILGFSTSPSSQRLPPLLVPALVYAQLVDRAAGAAGAPAPAEVASLSSDQAPASTSMPVAQTPAAAAADTLSERAENEAVGQSAAGASSSKAESQDQQAGSEIALTSSGSQHQLDPSCISNSSDGNKVEEAAFILAASSSDSQTKIMEVQTVLPASQSIMICNTEDRAATSASPAHTSIIALARYQLEQRVKKLPQDAVIPTARLLISALGSRHPVARIMLDLAERTTSIETRQATERKLIMEEQAVLSQQERELQFREGGPATDVIDPNSAAVRRSLSPVPERLWAMRNVANGMVRAGNAVQLGEAVGMLQQADVVARQHYGQYHPARLATLLDVHEALSASLMMVAPGALEAVEGTKKLLDVSEDIVSTALALVERYGSQKDTLSVALLCEAVVQEFNTLLPEDHPELPRMKQIGEEAASLLSPLEKRVVMSKRVSGGFSFLRSVAKEFTEELGAYTLSKRSSKVEQWNKGQNLSPLTR</sequence>
<organism evidence="3 4">
    <name type="scientific">Chlamydomonas eustigma</name>
    <dbReference type="NCBI Taxonomy" id="1157962"/>
    <lineage>
        <taxon>Eukaryota</taxon>
        <taxon>Viridiplantae</taxon>
        <taxon>Chlorophyta</taxon>
        <taxon>core chlorophytes</taxon>
        <taxon>Chlorophyceae</taxon>
        <taxon>CS clade</taxon>
        <taxon>Chlamydomonadales</taxon>
        <taxon>Chlamydomonadaceae</taxon>
        <taxon>Chlamydomonas</taxon>
    </lineage>
</organism>
<keyword evidence="1" id="KW-0175">Coiled coil</keyword>
<evidence type="ECO:0000313" key="4">
    <source>
        <dbReference type="Proteomes" id="UP000232323"/>
    </source>
</evidence>
<proteinExistence type="predicted"/>
<feature type="compositionally biased region" description="Polar residues" evidence="2">
    <location>
        <begin position="636"/>
        <end position="663"/>
    </location>
</feature>
<feature type="region of interest" description="Disordered" evidence="2">
    <location>
        <begin position="586"/>
        <end position="663"/>
    </location>
</feature>
<feature type="compositionally biased region" description="Low complexity" evidence="2">
    <location>
        <begin position="618"/>
        <end position="632"/>
    </location>
</feature>
<dbReference type="OrthoDB" id="552019at2759"/>
<keyword evidence="4" id="KW-1185">Reference proteome</keyword>
<gene>
    <name evidence="3" type="ORF">CEUSTIGMA_g9953.t1</name>
</gene>
<feature type="coiled-coil region" evidence="1">
    <location>
        <begin position="254"/>
        <end position="318"/>
    </location>
</feature>
<evidence type="ECO:0000313" key="3">
    <source>
        <dbReference type="EMBL" id="GAX82526.1"/>
    </source>
</evidence>
<dbReference type="AlphaFoldDB" id="A0A250XHP7"/>
<feature type="compositionally biased region" description="Polar residues" evidence="2">
    <location>
        <begin position="586"/>
        <end position="599"/>
    </location>
</feature>
<comment type="caution">
    <text evidence="3">The sequence shown here is derived from an EMBL/GenBank/DDBJ whole genome shotgun (WGS) entry which is preliminary data.</text>
</comment>
<evidence type="ECO:0000256" key="2">
    <source>
        <dbReference type="SAM" id="MobiDB-lite"/>
    </source>
</evidence>
<dbReference type="EMBL" id="BEGY01000082">
    <property type="protein sequence ID" value="GAX82526.1"/>
    <property type="molecule type" value="Genomic_DNA"/>
</dbReference>
<name>A0A250XHP7_9CHLO</name>
<accession>A0A250XHP7</accession>
<reference evidence="3 4" key="1">
    <citation type="submission" date="2017-08" db="EMBL/GenBank/DDBJ databases">
        <title>Acidophilic green algal genome provides insights into adaptation to an acidic environment.</title>
        <authorList>
            <person name="Hirooka S."/>
            <person name="Hirose Y."/>
            <person name="Kanesaki Y."/>
            <person name="Higuchi S."/>
            <person name="Fujiwara T."/>
            <person name="Onuma R."/>
            <person name="Era A."/>
            <person name="Ohbayashi R."/>
            <person name="Uzuka A."/>
            <person name="Nozaki H."/>
            <person name="Yoshikawa H."/>
            <person name="Miyagishima S.Y."/>
        </authorList>
    </citation>
    <scope>NUCLEOTIDE SEQUENCE [LARGE SCALE GENOMIC DNA]</scope>
    <source>
        <strain evidence="3 4">NIES-2499</strain>
    </source>
</reference>
<dbReference type="Proteomes" id="UP000232323">
    <property type="component" value="Unassembled WGS sequence"/>
</dbReference>
<evidence type="ECO:0000256" key="1">
    <source>
        <dbReference type="SAM" id="Coils"/>
    </source>
</evidence>